<evidence type="ECO:0000256" key="6">
    <source>
        <dbReference type="ARBA" id="ARBA00022516"/>
    </source>
</evidence>
<dbReference type="GO" id="GO:0003882">
    <property type="term" value="F:CDP-diacylglycerol-serine O-phosphatidyltransferase activity"/>
    <property type="evidence" value="ECO:0007669"/>
    <property type="project" value="UniProtKB-EC"/>
</dbReference>
<dbReference type="PROSITE" id="PS00379">
    <property type="entry name" value="CDP_ALCOHOL_P_TRANSF"/>
    <property type="match status" value="1"/>
</dbReference>
<name>A0A1Y6C082_9NEIS</name>
<dbReference type="Pfam" id="PF01066">
    <property type="entry name" value="CDP-OH_P_transf"/>
    <property type="match status" value="1"/>
</dbReference>
<dbReference type="PANTHER" id="PTHR14269">
    <property type="entry name" value="CDP-DIACYLGLYCEROL--GLYCEROL-3-PHOSPHATE 3-PHOSPHATIDYLTRANSFERASE-RELATED"/>
    <property type="match status" value="1"/>
</dbReference>
<dbReference type="EC" id="2.7.8.8" evidence="4"/>
<dbReference type="InterPro" id="IPR004533">
    <property type="entry name" value="CDP-diaglyc--ser_O-PTrfase"/>
</dbReference>
<evidence type="ECO:0000256" key="7">
    <source>
        <dbReference type="ARBA" id="ARBA00022679"/>
    </source>
</evidence>
<comment type="subcellular location">
    <subcellularLocation>
        <location evidence="2">Endomembrane system</location>
        <topology evidence="2">Multi-pass membrane protein</topology>
    </subcellularLocation>
</comment>
<dbReference type="AlphaFoldDB" id="A0A1Y6C082"/>
<dbReference type="InterPro" id="IPR000462">
    <property type="entry name" value="CDP-OH_P_trans"/>
</dbReference>
<dbReference type="InterPro" id="IPR050324">
    <property type="entry name" value="CDP-alcohol_PTase-I"/>
</dbReference>
<feature type="transmembrane region" description="Helical" evidence="16">
    <location>
        <begin position="169"/>
        <end position="190"/>
    </location>
</feature>
<evidence type="ECO:0000313" key="18">
    <source>
        <dbReference type="Proteomes" id="UP000192920"/>
    </source>
</evidence>
<dbReference type="GO" id="GO:0012505">
    <property type="term" value="C:endomembrane system"/>
    <property type="evidence" value="ECO:0007669"/>
    <property type="project" value="UniProtKB-SubCell"/>
</dbReference>
<dbReference type="Gene3D" id="1.20.120.1760">
    <property type="match status" value="1"/>
</dbReference>
<evidence type="ECO:0000256" key="1">
    <source>
        <dbReference type="ARBA" id="ARBA00000287"/>
    </source>
</evidence>
<proteinExistence type="inferred from homology"/>
<dbReference type="RefSeq" id="WP_085276847.1">
    <property type="nucleotide sequence ID" value="NZ_FXAG01000015.1"/>
</dbReference>
<dbReference type="Proteomes" id="UP000192920">
    <property type="component" value="Unassembled WGS sequence"/>
</dbReference>
<evidence type="ECO:0000256" key="11">
    <source>
        <dbReference type="ARBA" id="ARBA00023136"/>
    </source>
</evidence>
<evidence type="ECO:0000256" key="8">
    <source>
        <dbReference type="ARBA" id="ARBA00022692"/>
    </source>
</evidence>
<comment type="catalytic activity">
    <reaction evidence="1">
        <text>a CDP-1,2-diacyl-sn-glycerol + L-serine = a 1,2-diacyl-sn-glycero-3-phospho-L-serine + CMP + H(+)</text>
        <dbReference type="Rhea" id="RHEA:16913"/>
        <dbReference type="ChEBI" id="CHEBI:15378"/>
        <dbReference type="ChEBI" id="CHEBI:33384"/>
        <dbReference type="ChEBI" id="CHEBI:57262"/>
        <dbReference type="ChEBI" id="CHEBI:58332"/>
        <dbReference type="ChEBI" id="CHEBI:60377"/>
        <dbReference type="EC" id="2.7.8.8"/>
    </reaction>
</comment>
<dbReference type="PANTHER" id="PTHR14269:SF61">
    <property type="entry name" value="CDP-DIACYLGLYCEROL--SERINE O-PHOSPHATIDYLTRANSFERASE"/>
    <property type="match status" value="1"/>
</dbReference>
<comment type="similarity">
    <text evidence="3 15">Belongs to the CDP-alcohol phosphatidyltransferase class-I family.</text>
</comment>
<keyword evidence="18" id="KW-1185">Reference proteome</keyword>
<keyword evidence="12" id="KW-0594">Phospholipid biosynthesis</keyword>
<gene>
    <name evidence="17" type="ORF">SAMN02745746_02694</name>
</gene>
<feature type="transmembrane region" description="Helical" evidence="16">
    <location>
        <begin position="108"/>
        <end position="126"/>
    </location>
</feature>
<keyword evidence="9 16" id="KW-1133">Transmembrane helix</keyword>
<feature type="transmembrane region" description="Helical" evidence="16">
    <location>
        <begin position="202"/>
        <end position="218"/>
    </location>
</feature>
<evidence type="ECO:0000313" key="17">
    <source>
        <dbReference type="EMBL" id="SMF34915.1"/>
    </source>
</evidence>
<evidence type="ECO:0000256" key="15">
    <source>
        <dbReference type="RuleBase" id="RU003750"/>
    </source>
</evidence>
<keyword evidence="6" id="KW-0444">Lipid biosynthesis</keyword>
<dbReference type="GO" id="GO:0008654">
    <property type="term" value="P:phospholipid biosynthetic process"/>
    <property type="evidence" value="ECO:0007669"/>
    <property type="project" value="UniProtKB-KW"/>
</dbReference>
<evidence type="ECO:0000256" key="12">
    <source>
        <dbReference type="ARBA" id="ARBA00023209"/>
    </source>
</evidence>
<accession>A0A1Y6C082</accession>
<organism evidence="17 18">
    <name type="scientific">Pseudogulbenkiania subflava DSM 22618</name>
    <dbReference type="NCBI Taxonomy" id="1123014"/>
    <lineage>
        <taxon>Bacteria</taxon>
        <taxon>Pseudomonadati</taxon>
        <taxon>Pseudomonadota</taxon>
        <taxon>Betaproteobacteria</taxon>
        <taxon>Neisseriales</taxon>
        <taxon>Chromobacteriaceae</taxon>
        <taxon>Pseudogulbenkiania</taxon>
    </lineage>
</organism>
<evidence type="ECO:0000256" key="13">
    <source>
        <dbReference type="ARBA" id="ARBA00023264"/>
    </source>
</evidence>
<keyword evidence="10" id="KW-0443">Lipid metabolism</keyword>
<evidence type="ECO:0000256" key="16">
    <source>
        <dbReference type="SAM" id="Phobius"/>
    </source>
</evidence>
<evidence type="ECO:0000256" key="2">
    <source>
        <dbReference type="ARBA" id="ARBA00004127"/>
    </source>
</evidence>
<keyword evidence="11 16" id="KW-0472">Membrane</keyword>
<evidence type="ECO:0000256" key="10">
    <source>
        <dbReference type="ARBA" id="ARBA00023098"/>
    </source>
</evidence>
<keyword evidence="8 16" id="KW-0812">Transmembrane</keyword>
<feature type="transmembrane region" description="Helical" evidence="16">
    <location>
        <begin position="224"/>
        <end position="244"/>
    </location>
</feature>
<dbReference type="GO" id="GO:0016020">
    <property type="term" value="C:membrane"/>
    <property type="evidence" value="ECO:0007669"/>
    <property type="project" value="InterPro"/>
</dbReference>
<evidence type="ECO:0000256" key="9">
    <source>
        <dbReference type="ARBA" id="ARBA00022989"/>
    </source>
</evidence>
<protein>
    <recommendedName>
        <fullName evidence="5">CDP-diacylglycerol--serine O-phosphatidyltransferase</fullName>
        <ecNumber evidence="4">2.7.8.8</ecNumber>
    </recommendedName>
    <alternativeName>
        <fullName evidence="14">Phosphatidylserine synthase</fullName>
    </alternativeName>
</protein>
<dbReference type="InterPro" id="IPR048254">
    <property type="entry name" value="CDP_ALCOHOL_P_TRANSF_CS"/>
</dbReference>
<dbReference type="InterPro" id="IPR043130">
    <property type="entry name" value="CDP-OH_PTrfase_TM_dom"/>
</dbReference>
<dbReference type="STRING" id="1123014.SAMN02745746_02694"/>
<sequence>MQTSVTPSREKPTLRRQGIYLLPNLFTLAALFAGFYAVVQGMNKNFEYAAMAIFIAMVLDGLDGRVARLTHSQSAFGAEFDSLSDMVSFGVAPALVAYEWMLRGLGKLGWMVAFIYCAGAALRLARFNTMIGTADKRWFTGIPSPAAAALVAGLVWICHEYGYNDLAILPWVALGFTAFAGISMVTNVKFWSFKEIHLRRKVPFVAMLVVVLVILLLVSKPPLVLFGFFVGYGLSGYVMALLGLSRSKNGGGSAVSPEQ</sequence>
<dbReference type="NCBIfam" id="TIGR00473">
    <property type="entry name" value="pssA"/>
    <property type="match status" value="1"/>
</dbReference>
<evidence type="ECO:0000256" key="5">
    <source>
        <dbReference type="ARBA" id="ARBA00017171"/>
    </source>
</evidence>
<feature type="transmembrane region" description="Helical" evidence="16">
    <location>
        <begin position="21"/>
        <end position="39"/>
    </location>
</feature>
<evidence type="ECO:0000256" key="4">
    <source>
        <dbReference type="ARBA" id="ARBA00013174"/>
    </source>
</evidence>
<dbReference type="EMBL" id="FXAG01000015">
    <property type="protein sequence ID" value="SMF34915.1"/>
    <property type="molecule type" value="Genomic_DNA"/>
</dbReference>
<evidence type="ECO:0000256" key="14">
    <source>
        <dbReference type="ARBA" id="ARBA00032361"/>
    </source>
</evidence>
<keyword evidence="13" id="KW-1208">Phospholipid metabolism</keyword>
<feature type="transmembrane region" description="Helical" evidence="16">
    <location>
        <begin position="138"/>
        <end position="157"/>
    </location>
</feature>
<evidence type="ECO:0000256" key="3">
    <source>
        <dbReference type="ARBA" id="ARBA00010441"/>
    </source>
</evidence>
<reference evidence="18" key="1">
    <citation type="submission" date="2017-04" db="EMBL/GenBank/DDBJ databases">
        <authorList>
            <person name="Varghese N."/>
            <person name="Submissions S."/>
        </authorList>
    </citation>
    <scope>NUCLEOTIDE SEQUENCE [LARGE SCALE GENOMIC DNA]</scope>
    <source>
        <strain evidence="18">DSM 22618</strain>
    </source>
</reference>
<keyword evidence="7 15" id="KW-0808">Transferase</keyword>